<evidence type="ECO:0000313" key="1">
    <source>
        <dbReference type="EMBL" id="GAA4450884.1"/>
    </source>
</evidence>
<dbReference type="EMBL" id="BAABHD010000012">
    <property type="protein sequence ID" value="GAA4450884.1"/>
    <property type="molecule type" value="Genomic_DNA"/>
</dbReference>
<name>A0ABP8MIC0_9BACT</name>
<keyword evidence="2" id="KW-1185">Reference proteome</keyword>
<reference evidence="2" key="1">
    <citation type="journal article" date="2019" name="Int. J. Syst. Evol. Microbiol.">
        <title>The Global Catalogue of Microorganisms (GCM) 10K type strain sequencing project: providing services to taxonomists for standard genome sequencing and annotation.</title>
        <authorList>
            <consortium name="The Broad Institute Genomics Platform"/>
            <consortium name="The Broad Institute Genome Sequencing Center for Infectious Disease"/>
            <person name="Wu L."/>
            <person name="Ma J."/>
        </authorList>
    </citation>
    <scope>NUCLEOTIDE SEQUENCE [LARGE SCALE GENOMIC DNA]</scope>
    <source>
        <strain evidence="2">JCM 17927</strain>
    </source>
</reference>
<dbReference type="Proteomes" id="UP001501175">
    <property type="component" value="Unassembled WGS sequence"/>
</dbReference>
<organism evidence="1 2">
    <name type="scientific">Nibrella saemangeumensis</name>
    <dbReference type="NCBI Taxonomy" id="1084526"/>
    <lineage>
        <taxon>Bacteria</taxon>
        <taxon>Pseudomonadati</taxon>
        <taxon>Bacteroidota</taxon>
        <taxon>Cytophagia</taxon>
        <taxon>Cytophagales</taxon>
        <taxon>Spirosomataceae</taxon>
        <taxon>Nibrella</taxon>
    </lineage>
</organism>
<comment type="caution">
    <text evidence="1">The sequence shown here is derived from an EMBL/GenBank/DDBJ whole genome shotgun (WGS) entry which is preliminary data.</text>
</comment>
<evidence type="ECO:0000313" key="2">
    <source>
        <dbReference type="Proteomes" id="UP001501175"/>
    </source>
</evidence>
<dbReference type="RefSeq" id="WP_345241608.1">
    <property type="nucleotide sequence ID" value="NZ_BAABHD010000012.1"/>
</dbReference>
<dbReference type="NCBIfam" id="NF041516">
    <property type="entry name" value="PA2928_fam"/>
    <property type="match status" value="1"/>
</dbReference>
<gene>
    <name evidence="1" type="ORF">GCM10023189_12200</name>
</gene>
<protein>
    <submittedName>
        <fullName evidence="1">Uncharacterized protein</fullName>
    </submittedName>
</protein>
<sequence length="418" mass="47384">MRKAGTGRVVLIGLAGLFVTLVVGSLLQPRDWQTYPPAISGALWKADSDGQPTIYYLTEEQWEKQYFSRRSSFTSPFARYVLIARHAETGEVLHRQRIRDIKNALIGRGPSMLGPVPGGFWLWNEGLEVRDPKSLAITLTGEQIRERNPDLADNIPTEERFYKVSEPHQALLFKGLDARFFQIDARTGKISPAQESLLEQVTWQKTAESGFTYVRPPGLFPFYQDLEGYVINSFMTRPERDRTGGPRTGQWYGLLTQSERTALSKWSVRPSKPYGEVSRFLYRVAYQLDDRNQPEIDPARVEQLSEERFLEGGFLKRGARSIWDVPDPSSSLVLCRDKLGTDSPWVVVRIGRDGKSLWRQPTGIADLDQIADGGTHLIMAGYATKNEPTRLRKELLVWIDTRTGKRREFSVGATSSSI</sequence>
<proteinExistence type="predicted"/>
<accession>A0ABP8MIC0</accession>
<dbReference type="InterPro" id="IPR048161">
    <property type="entry name" value="PA2928-like"/>
</dbReference>